<gene>
    <name evidence="18 19 20" type="primary">LOC110975206</name>
</gene>
<evidence type="ECO:0000256" key="4">
    <source>
        <dbReference type="ARBA" id="ARBA00022777"/>
    </source>
</evidence>
<dbReference type="KEGG" id="aplc:110975206"/>
<feature type="compositionally biased region" description="Polar residues" evidence="12">
    <location>
        <begin position="1702"/>
        <end position="1718"/>
    </location>
</feature>
<keyword evidence="5 10" id="KW-0067">ATP-binding</keyword>
<dbReference type="Gene3D" id="1.10.510.10">
    <property type="entry name" value="Transferase(Phosphotransferase) domain 1"/>
    <property type="match status" value="1"/>
</dbReference>
<comment type="similarity">
    <text evidence="11">Belongs to the protein kinase superfamily. Tyr protein kinase family. Insulin receptor subfamily.</text>
</comment>
<feature type="disulfide bond" evidence="9">
    <location>
        <begin position="250"/>
        <end position="268"/>
    </location>
</feature>
<evidence type="ECO:0000256" key="3">
    <source>
        <dbReference type="ARBA" id="ARBA00022741"/>
    </source>
</evidence>
<evidence type="ECO:0000256" key="1">
    <source>
        <dbReference type="ARBA" id="ARBA00004251"/>
    </source>
</evidence>
<feature type="compositionally biased region" description="Polar residues" evidence="12">
    <location>
        <begin position="1553"/>
        <end position="1568"/>
    </location>
</feature>
<dbReference type="Gene3D" id="3.30.200.20">
    <property type="entry name" value="Phosphorylase Kinase, domain 1"/>
    <property type="match status" value="1"/>
</dbReference>
<sequence>MYFLYLHAVVALLLSLKSSALVYHERTYCLNPAQDTYIHGSRASLFRQDYLEVGRRSDGLDSRILLKFDPAEFLQQSQWGLESSFANLNSSVVGSVTLRLSCVNVVVRTSIFRGTVQVSRLLLPWDQTVVTASIRTLQGGVWWVGGIDTSGQDATAPFVRKEETVDYSTCQSGAVLSLDIDPGIFQSWLEEPLLNHGLLVWAEMSPGIQSTLRLASVDNGQVEKHPELIVSLQDTIVDSGVSCPSEQFQCLDGSCINQTKVCNFADDCLHGNDEATCSIKCDFESPCSWEMPPVSSGIPGWEMHSGPTDTAGTGPSGGQSDTGSDVSSSYLYVDATGKEKGTLSLLISPRYSESGPQCNLHFFYHMSGSDVGTLRVILILDRRNVTVWEKRGSQGNWWLGDVLALGRLKEPFRVMFEAEHEGGGEAGDLAVDSVELKDCSPALPVKDCMSSYFHCSNLVCVRPDDVCNLRKDCLFGEDEDAKHCGVIPFGGACSFEDGWCGWHNVIQGDDFNWTRHNGSTRTSNTGPSFDHTLGTSQGFYVYTEVSDLSPGSTAFLRSVLFPPPPEETYDPASPHYRTCKVRFFYHMYGNDIGMLKLFATTNTSERSYQLFSESYENSDMWQDHSTHLPVITESYYLQFESTRGLRFRGDMALDDISLSRQCFQLDDLSFGTAPPASTTEVRLTATWRSRSTKSTSPSSTPFLEDPMVFQFSNCGSKGEAGPSQTQCNVAYRHENVSVSVVDGIQKWLVPTTKTYSIKVKGAGGGTGVENTSPSRGADMEASFNLTAGDELFILVGQEGDDACDDGGETDFGPSGFCSSELTDEDRKRFGAAGNLAGGGGGGGGGSFVAKWDESSMEYIPLLIAGGGGGLAFSPSLSLVGVHGSADVPGPGLSGSQGSTNDVSGAGGGWNTTGANVTQASGKSFLEGGQGGRECGLARLEADWRTHGGFGGGGGGCTSGGGGGGYSGGDAPLIKDLYGNGQGGTSYVHPSGFDVKKKSGANLGAGEVVITALPTCGARTRMSEDRKTCISIPPDRLPSAVIVGSIVPVLIAILCAIAIIALLYYRKRKKPREATESLPMESADYQLNQLRHNASMDFNPCYQLGDGAVTVKDLKEVPRENLKLIRALGQGAFGEVYHGVFQPADEKEPFEVAVKTLPERSTEQDESDFLMEALIMGNFDHPYIVSLKGVCFTQAPRFILLEYMAGGELKQFLRESRPRRGHPSLLDMSDLLMAAYDVSKACDYLESQRFIHRDIAARNVLLSSKEKGRIAKIGDFGMARDIYRADYYRKGGQAMLPVKWMPPEAFLDGIFTSKTDVWSFGVLLWEIMSLGYMPYPGMSNQEVIYFTTQGQRMNAPRNCPRPIQELMYQCWQRDPGDRPSFCFILQFLSDCLQDPGILSAPLPQELVDDKTPTVTRPRNSKTSPVLKVHRSSAQSFDTAGAHANVEQGVVSSAKEDDEEYLTPDWVPGGRMKEHLISDDGNINNSADDHEACARMPAEELNHESVDKLKRRRKTKEGNGKPRPDSDTSFDPPINQDKCANEATDLLDRGEEVTAETSFTRSTTPRNSAKVSPLDFSRLVNQSSRDYSPDRATHVETDNRPCQPGTKCSILRNSHRAAAQDVSRLAQQSLQDPPQPEDLDATQDLCISSRAKQQSTAPSRDPATSGPSAAGDEALPSASFTPRILNRFRLPVFSRHSSWEVPNASASATSSVTPNSSLPMLNRMQSLPVRPNPYTMTDLSNQTSQASSTPDTSNVIIGASSGSSNNLYDAASRRVMFNSTSGQVVFEDDEINGEVV</sequence>
<dbReference type="PRINTS" id="PR00109">
    <property type="entry name" value="TYRKINASE"/>
</dbReference>
<dbReference type="InterPro" id="IPR050122">
    <property type="entry name" value="RTK"/>
</dbReference>
<dbReference type="InterPro" id="IPR002172">
    <property type="entry name" value="LDrepeatLR_classA_rpt"/>
</dbReference>
<dbReference type="InterPro" id="IPR017441">
    <property type="entry name" value="Protein_kinase_ATP_BS"/>
</dbReference>
<dbReference type="GO" id="GO:0043235">
    <property type="term" value="C:receptor complex"/>
    <property type="evidence" value="ECO:0007669"/>
    <property type="project" value="TreeGrafter"/>
</dbReference>
<dbReference type="RefSeq" id="XP_022083155.1">
    <property type="nucleotide sequence ID" value="XM_022227463.1"/>
</dbReference>
<dbReference type="PANTHER" id="PTHR24416:SF604">
    <property type="entry name" value="RECEPTOR PROTEIN-TYROSINE KINASE"/>
    <property type="match status" value="1"/>
</dbReference>
<dbReference type="Gene3D" id="2.60.120.200">
    <property type="match status" value="2"/>
</dbReference>
<dbReference type="SMART" id="SM00219">
    <property type="entry name" value="TyrKc"/>
    <property type="match status" value="1"/>
</dbReference>
<feature type="compositionally biased region" description="Basic and acidic residues" evidence="12">
    <location>
        <begin position="1485"/>
        <end position="1506"/>
    </location>
</feature>
<evidence type="ECO:0000256" key="14">
    <source>
        <dbReference type="SAM" id="SignalP"/>
    </source>
</evidence>
<dbReference type="SMART" id="SM00137">
    <property type="entry name" value="MAM"/>
    <property type="match status" value="2"/>
</dbReference>
<dbReference type="RefSeq" id="XP_022083157.1">
    <property type="nucleotide sequence ID" value="XM_022227465.1"/>
</dbReference>
<comment type="catalytic activity">
    <reaction evidence="8 11">
        <text>L-tyrosyl-[protein] + ATP = O-phospho-L-tyrosyl-[protein] + ADP + H(+)</text>
        <dbReference type="Rhea" id="RHEA:10596"/>
        <dbReference type="Rhea" id="RHEA-COMP:10136"/>
        <dbReference type="Rhea" id="RHEA-COMP:20101"/>
        <dbReference type="ChEBI" id="CHEBI:15378"/>
        <dbReference type="ChEBI" id="CHEBI:30616"/>
        <dbReference type="ChEBI" id="CHEBI:46858"/>
        <dbReference type="ChEBI" id="CHEBI:61978"/>
        <dbReference type="ChEBI" id="CHEBI:456216"/>
        <dbReference type="EC" id="2.7.10.1"/>
    </reaction>
</comment>
<dbReference type="GeneID" id="110975206"/>
<dbReference type="PROSITE" id="PS00109">
    <property type="entry name" value="PROTEIN_KINASE_TYR"/>
    <property type="match status" value="1"/>
</dbReference>
<dbReference type="PROSITE" id="PS50068">
    <property type="entry name" value="LDLRA_2"/>
    <property type="match status" value="2"/>
</dbReference>
<keyword evidence="2" id="KW-0808">Transferase</keyword>
<feature type="domain" description="Protein kinase" evidence="15">
    <location>
        <begin position="1121"/>
        <end position="1396"/>
    </location>
</feature>
<keyword evidence="3 10" id="KW-0547">Nucleotide-binding</keyword>
<name>A0A8B7XSH9_ACAPL</name>
<dbReference type="PANTHER" id="PTHR24416">
    <property type="entry name" value="TYROSINE-PROTEIN KINASE RECEPTOR"/>
    <property type="match status" value="1"/>
</dbReference>
<dbReference type="PROSITE" id="PS01209">
    <property type="entry name" value="LDLRA_1"/>
    <property type="match status" value="1"/>
</dbReference>
<dbReference type="Gene3D" id="4.10.400.10">
    <property type="entry name" value="Low-density Lipoprotein Receptor"/>
    <property type="match status" value="2"/>
</dbReference>
<feature type="domain" description="MAM" evidence="16">
    <location>
        <begin position="279"/>
        <end position="441"/>
    </location>
</feature>
<feature type="binding site" evidence="10">
    <location>
        <position position="1154"/>
    </location>
    <ligand>
        <name>ATP</name>
        <dbReference type="ChEBI" id="CHEBI:30616"/>
    </ligand>
</feature>
<dbReference type="FunFam" id="1.10.510.10:FF:000113">
    <property type="entry name" value="Tyrosine-protein kinase receptor"/>
    <property type="match status" value="1"/>
</dbReference>
<evidence type="ECO:0000313" key="20">
    <source>
        <dbReference type="RefSeq" id="XP_022083157.1"/>
    </source>
</evidence>
<keyword evidence="11" id="KW-0675">Receptor</keyword>
<dbReference type="EC" id="2.7.10.1" evidence="11"/>
<feature type="disulfide bond" evidence="9">
    <location>
        <begin position="243"/>
        <end position="255"/>
    </location>
</feature>
<dbReference type="InterPro" id="IPR023415">
    <property type="entry name" value="LDLR_class-A_CS"/>
</dbReference>
<dbReference type="Pfam" id="PF07714">
    <property type="entry name" value="PK_Tyr_Ser-Thr"/>
    <property type="match status" value="1"/>
</dbReference>
<keyword evidence="11 13" id="KW-0812">Transmembrane</keyword>
<feature type="compositionally biased region" description="Basic and acidic residues" evidence="12">
    <location>
        <begin position="1514"/>
        <end position="1524"/>
    </location>
</feature>
<feature type="disulfide bond" evidence="9">
    <location>
        <begin position="262"/>
        <end position="277"/>
    </location>
</feature>
<feature type="region of interest" description="Disordered" evidence="12">
    <location>
        <begin position="1550"/>
        <end position="1605"/>
    </location>
</feature>
<evidence type="ECO:0000256" key="7">
    <source>
        <dbReference type="ARBA" id="ARBA00023157"/>
    </source>
</evidence>
<dbReference type="InterPro" id="IPR002011">
    <property type="entry name" value="Tyr_kinase_rcpt_2_CS"/>
</dbReference>
<dbReference type="InterPro" id="IPR000719">
    <property type="entry name" value="Prot_kinase_dom"/>
</dbReference>
<dbReference type="InterPro" id="IPR001245">
    <property type="entry name" value="Ser-Thr/Tyr_kinase_cat_dom"/>
</dbReference>
<feature type="signal peptide" evidence="14">
    <location>
        <begin position="1"/>
        <end position="20"/>
    </location>
</feature>
<dbReference type="FunFam" id="2.60.120.200:FF:000193">
    <property type="entry name" value="Tyrosine-protein kinase receptor"/>
    <property type="match status" value="1"/>
</dbReference>
<dbReference type="SUPFAM" id="SSF49899">
    <property type="entry name" value="Concanavalin A-like lectins/glucanases"/>
    <property type="match status" value="2"/>
</dbReference>
<dbReference type="InterPro" id="IPR000998">
    <property type="entry name" value="MAM_dom"/>
</dbReference>
<dbReference type="GO" id="GO:0007169">
    <property type="term" value="P:cell surface receptor protein tyrosine kinase signaling pathway"/>
    <property type="evidence" value="ECO:0007669"/>
    <property type="project" value="InterPro"/>
</dbReference>
<proteinExistence type="inferred from homology"/>
<feature type="region of interest" description="Disordered" evidence="12">
    <location>
        <begin position="1448"/>
        <end position="1536"/>
    </location>
</feature>
<evidence type="ECO:0000256" key="2">
    <source>
        <dbReference type="ARBA" id="ARBA00022679"/>
    </source>
</evidence>
<feature type="region of interest" description="Disordered" evidence="12">
    <location>
        <begin position="298"/>
        <end position="325"/>
    </location>
</feature>
<keyword evidence="7 9" id="KW-1015">Disulfide bond</keyword>
<dbReference type="SUPFAM" id="SSF56112">
    <property type="entry name" value="Protein kinase-like (PK-like)"/>
    <property type="match status" value="1"/>
</dbReference>
<evidence type="ECO:0000313" key="19">
    <source>
        <dbReference type="RefSeq" id="XP_022083156.1"/>
    </source>
</evidence>
<dbReference type="SUPFAM" id="SSF57424">
    <property type="entry name" value="LDL receptor-like module"/>
    <property type="match status" value="2"/>
</dbReference>
<evidence type="ECO:0000256" key="10">
    <source>
        <dbReference type="PROSITE-ProRule" id="PRU10141"/>
    </source>
</evidence>
<dbReference type="OrthoDB" id="73209at2759"/>
<evidence type="ECO:0000259" key="15">
    <source>
        <dbReference type="PROSITE" id="PS50011"/>
    </source>
</evidence>
<feature type="domain" description="MAM" evidence="16">
    <location>
        <begin position="491"/>
        <end position="664"/>
    </location>
</feature>
<keyword evidence="17" id="KW-1185">Reference proteome</keyword>
<organism evidence="17 20">
    <name type="scientific">Acanthaster planci</name>
    <name type="common">Crown-of-thorns starfish</name>
    <dbReference type="NCBI Taxonomy" id="133434"/>
    <lineage>
        <taxon>Eukaryota</taxon>
        <taxon>Metazoa</taxon>
        <taxon>Echinodermata</taxon>
        <taxon>Eleutherozoa</taxon>
        <taxon>Asterozoa</taxon>
        <taxon>Asteroidea</taxon>
        <taxon>Valvatacea</taxon>
        <taxon>Valvatida</taxon>
        <taxon>Acanthasteridae</taxon>
        <taxon>Acanthaster</taxon>
    </lineage>
</organism>
<dbReference type="Pfam" id="PF00057">
    <property type="entry name" value="Ldl_recept_a"/>
    <property type="match status" value="1"/>
</dbReference>
<protein>
    <recommendedName>
        <fullName evidence="11">Tyrosine-protein kinase receptor</fullName>
        <ecNumber evidence="11">2.7.10.1</ecNumber>
    </recommendedName>
</protein>
<comment type="subcellular location">
    <subcellularLocation>
        <location evidence="1">Cell membrane</location>
        <topology evidence="1">Single-pass type I membrane protein</topology>
    </subcellularLocation>
</comment>
<reference evidence="18 19" key="1">
    <citation type="submission" date="2025-04" db="UniProtKB">
        <authorList>
            <consortium name="RefSeq"/>
        </authorList>
    </citation>
    <scope>IDENTIFICATION</scope>
</reference>
<dbReference type="RefSeq" id="XP_022083156.1">
    <property type="nucleotide sequence ID" value="XM_022227464.1"/>
</dbReference>
<evidence type="ECO:0000256" key="8">
    <source>
        <dbReference type="ARBA" id="ARBA00051243"/>
    </source>
</evidence>
<evidence type="ECO:0000313" key="18">
    <source>
        <dbReference type="RefSeq" id="XP_022083155.1"/>
    </source>
</evidence>
<dbReference type="Pfam" id="PF00629">
    <property type="entry name" value="MAM"/>
    <property type="match status" value="2"/>
</dbReference>
<keyword evidence="13" id="KW-1133">Transmembrane helix</keyword>
<feature type="compositionally biased region" description="Basic and acidic residues" evidence="12">
    <location>
        <begin position="1585"/>
        <end position="1597"/>
    </location>
</feature>
<dbReference type="PROSITE" id="PS50060">
    <property type="entry name" value="MAM_2"/>
    <property type="match status" value="2"/>
</dbReference>
<dbReference type="InterPro" id="IPR013320">
    <property type="entry name" value="ConA-like_dom_sf"/>
</dbReference>
<dbReference type="InterPro" id="IPR036055">
    <property type="entry name" value="LDL_receptor-like_sf"/>
</dbReference>
<feature type="region of interest" description="Disordered" evidence="12">
    <location>
        <begin position="1617"/>
        <end position="1674"/>
    </location>
</feature>
<dbReference type="InterPro" id="IPR011009">
    <property type="entry name" value="Kinase-like_dom_sf"/>
</dbReference>
<dbReference type="CDD" id="cd00112">
    <property type="entry name" value="LDLa"/>
    <property type="match status" value="2"/>
</dbReference>
<dbReference type="SMART" id="SM00192">
    <property type="entry name" value="LDLa"/>
    <property type="match status" value="2"/>
</dbReference>
<evidence type="ECO:0000259" key="16">
    <source>
        <dbReference type="PROSITE" id="PS50060"/>
    </source>
</evidence>
<dbReference type="GO" id="GO:0045664">
    <property type="term" value="P:regulation of neuron differentiation"/>
    <property type="evidence" value="ECO:0007669"/>
    <property type="project" value="TreeGrafter"/>
</dbReference>
<dbReference type="Proteomes" id="UP000694845">
    <property type="component" value="Unplaced"/>
</dbReference>
<feature type="transmembrane region" description="Helical" evidence="13">
    <location>
        <begin position="1039"/>
        <end position="1064"/>
    </location>
</feature>
<evidence type="ECO:0000256" key="13">
    <source>
        <dbReference type="SAM" id="Phobius"/>
    </source>
</evidence>
<evidence type="ECO:0000256" key="12">
    <source>
        <dbReference type="SAM" id="MobiDB-lite"/>
    </source>
</evidence>
<feature type="disulfide bond" evidence="9">
    <location>
        <begin position="448"/>
        <end position="460"/>
    </location>
</feature>
<evidence type="ECO:0000256" key="9">
    <source>
        <dbReference type="PROSITE-ProRule" id="PRU00124"/>
    </source>
</evidence>
<dbReference type="GO" id="GO:0005524">
    <property type="term" value="F:ATP binding"/>
    <property type="evidence" value="ECO:0007669"/>
    <property type="project" value="UniProtKB-UniRule"/>
</dbReference>
<feature type="compositionally biased region" description="Polar residues" evidence="12">
    <location>
        <begin position="307"/>
        <end position="325"/>
    </location>
</feature>
<dbReference type="GO" id="GO:0004714">
    <property type="term" value="F:transmembrane receptor protein tyrosine kinase activity"/>
    <property type="evidence" value="ECO:0007669"/>
    <property type="project" value="UniProtKB-EC"/>
</dbReference>
<accession>A0A8B7XSH9</accession>
<dbReference type="PROSITE" id="PS00239">
    <property type="entry name" value="RECEPTOR_TYR_KIN_II"/>
    <property type="match status" value="1"/>
</dbReference>
<feature type="region of interest" description="Disordered" evidence="12">
    <location>
        <begin position="1698"/>
        <end position="1718"/>
    </location>
</feature>
<dbReference type="PROSITE" id="PS50011">
    <property type="entry name" value="PROTEIN_KINASE_DOM"/>
    <property type="match status" value="1"/>
</dbReference>
<comment type="caution">
    <text evidence="9">Lacks conserved residue(s) required for the propagation of feature annotation.</text>
</comment>
<dbReference type="GO" id="GO:0005886">
    <property type="term" value="C:plasma membrane"/>
    <property type="evidence" value="ECO:0007669"/>
    <property type="project" value="UniProtKB-SubCell"/>
</dbReference>
<dbReference type="CDD" id="cd06263">
    <property type="entry name" value="MAM"/>
    <property type="match status" value="2"/>
</dbReference>
<dbReference type="GO" id="GO:0042127">
    <property type="term" value="P:regulation of cell population proliferation"/>
    <property type="evidence" value="ECO:0007669"/>
    <property type="project" value="TreeGrafter"/>
</dbReference>
<feature type="disulfide bond" evidence="9">
    <location>
        <begin position="455"/>
        <end position="473"/>
    </location>
</feature>
<keyword evidence="14" id="KW-0732">Signal</keyword>
<keyword evidence="4" id="KW-0418">Kinase</keyword>
<keyword evidence="11" id="KW-0597">Phosphoprotein</keyword>
<dbReference type="InterPro" id="IPR008266">
    <property type="entry name" value="Tyr_kinase_AS"/>
</dbReference>
<dbReference type="InterPro" id="IPR020635">
    <property type="entry name" value="Tyr_kinase_cat_dom"/>
</dbReference>
<evidence type="ECO:0000256" key="11">
    <source>
        <dbReference type="RuleBase" id="RU000312"/>
    </source>
</evidence>
<keyword evidence="13" id="KW-0472">Membrane</keyword>
<dbReference type="PROSITE" id="PS00107">
    <property type="entry name" value="PROTEIN_KINASE_ATP"/>
    <property type="match status" value="1"/>
</dbReference>
<keyword evidence="6" id="KW-0829">Tyrosine-protein kinase</keyword>
<feature type="chain" id="PRO_5044665466" description="Tyrosine-protein kinase receptor" evidence="14">
    <location>
        <begin position="21"/>
        <end position="1794"/>
    </location>
</feature>
<evidence type="ECO:0000256" key="5">
    <source>
        <dbReference type="ARBA" id="ARBA00022840"/>
    </source>
</evidence>
<evidence type="ECO:0000256" key="6">
    <source>
        <dbReference type="ARBA" id="ARBA00023137"/>
    </source>
</evidence>
<evidence type="ECO:0000313" key="17">
    <source>
        <dbReference type="Proteomes" id="UP000694845"/>
    </source>
</evidence>